<gene>
    <name evidence="3" type="ORF">M595_1237</name>
</gene>
<dbReference type="PROSITE" id="PS51318">
    <property type="entry name" value="TAT"/>
    <property type="match status" value="1"/>
</dbReference>
<dbReference type="InterPro" id="IPR025493">
    <property type="entry name" value="DUF4384"/>
</dbReference>
<dbReference type="InterPro" id="IPR050452">
    <property type="entry name" value="Metacaspase"/>
</dbReference>
<evidence type="ECO:0000313" key="3">
    <source>
        <dbReference type="EMBL" id="ERT08724.1"/>
    </source>
</evidence>
<dbReference type="InterPro" id="IPR011600">
    <property type="entry name" value="Pept_C14_caspase"/>
</dbReference>
<comment type="caution">
    <text evidence="3">The sequence shown here is derived from an EMBL/GenBank/DDBJ whole genome shotgun (WGS) entry which is preliminary data.</text>
</comment>
<evidence type="ECO:0000313" key="4">
    <source>
        <dbReference type="Proteomes" id="UP000017127"/>
    </source>
</evidence>
<dbReference type="PANTHER" id="PTHR48104:SF30">
    <property type="entry name" value="METACASPASE-1"/>
    <property type="match status" value="1"/>
</dbReference>
<dbReference type="GO" id="GO:0004197">
    <property type="term" value="F:cysteine-type endopeptidase activity"/>
    <property type="evidence" value="ECO:0007669"/>
    <property type="project" value="InterPro"/>
</dbReference>
<dbReference type="OrthoDB" id="505527at2"/>
<accession>U7QL85</accession>
<dbReference type="GO" id="GO:0006508">
    <property type="term" value="P:proteolysis"/>
    <property type="evidence" value="ECO:0007669"/>
    <property type="project" value="InterPro"/>
</dbReference>
<dbReference type="RefSeq" id="WP_023065070.1">
    <property type="nucleotide sequence ID" value="NZ_AUZM01000008.1"/>
</dbReference>
<dbReference type="AlphaFoldDB" id="U7QL85"/>
<dbReference type="GO" id="GO:0005737">
    <property type="term" value="C:cytoplasm"/>
    <property type="evidence" value="ECO:0007669"/>
    <property type="project" value="TreeGrafter"/>
</dbReference>
<protein>
    <submittedName>
        <fullName evidence="3">Uncharacterized protein</fullName>
    </submittedName>
</protein>
<feature type="domain" description="DUF4384" evidence="2">
    <location>
        <begin position="598"/>
        <end position="673"/>
    </location>
</feature>
<proteinExistence type="predicted"/>
<dbReference type="Pfam" id="PF00656">
    <property type="entry name" value="Peptidase_C14"/>
    <property type="match status" value="1"/>
</dbReference>
<dbReference type="Gene3D" id="3.40.50.1460">
    <property type="match status" value="1"/>
</dbReference>
<dbReference type="EMBL" id="AUZM01000008">
    <property type="protein sequence ID" value="ERT08724.1"/>
    <property type="molecule type" value="Genomic_DNA"/>
</dbReference>
<dbReference type="InterPro" id="IPR029030">
    <property type="entry name" value="Caspase-like_dom_sf"/>
</dbReference>
<name>U7QL85_9CYAN</name>
<keyword evidence="4" id="KW-1185">Reference proteome</keyword>
<dbReference type="SUPFAM" id="SSF52129">
    <property type="entry name" value="Caspase-like"/>
    <property type="match status" value="1"/>
</dbReference>
<feature type="domain" description="Peptidase C14 caspase" evidence="1">
    <location>
        <begin position="44"/>
        <end position="331"/>
    </location>
</feature>
<evidence type="ECO:0000259" key="1">
    <source>
        <dbReference type="Pfam" id="PF00656"/>
    </source>
</evidence>
<dbReference type="Pfam" id="PF14326">
    <property type="entry name" value="DUF4384"/>
    <property type="match status" value="1"/>
</dbReference>
<evidence type="ECO:0000259" key="2">
    <source>
        <dbReference type="Pfam" id="PF14326"/>
    </source>
</evidence>
<dbReference type="PANTHER" id="PTHR48104">
    <property type="entry name" value="METACASPASE-4"/>
    <property type="match status" value="1"/>
</dbReference>
<dbReference type="InterPro" id="IPR006311">
    <property type="entry name" value="TAT_signal"/>
</dbReference>
<dbReference type="Proteomes" id="UP000017127">
    <property type="component" value="Unassembled WGS sequence"/>
</dbReference>
<sequence length="755" mass="82502">MSQLKRRHFLQFAGSTLATLGLSQLDFFRGAEGYGRVLAQSTPRKLALLVGINEYQGANQLNGCLTDVELQKNLLIHRFGFKSDDIKIVSDNSDMKPTRENIIKAFREHLIKQAKPNDVVVFHYSGHGDRIQDPSPLNIEACRLAGDCSFNGTIVPQNAAPVNIEASEVEVSHIMGQTLFLLTSLLQTEKFTMILDSCHSGAGTRGNVVVRAARRQVGSEQILVPSSSELELQKELIAELNWSDDEFLKRRQTGIAKGIALGSAQRNQLAIDALFEGFHAGVFTYLLTRYLWQLTSEQPVEAIYVNLKRSTNSLATAKESTIRQQLPTFEYQAGSDFKQEPLFFLDLKTPASEAVITTVKGETIEFWLGGVASQNLKTSGEGAVYSVLDESGKVVAEIQQNSRVEGLFGRGKQTSGDSSAIKVGRLLREKIVGIPANPKLELALDESLGADLATAQAELESNRRIELFPQNQLSESGYFLGRFTEEHQQQQSEINPDLELPAVSSVGLFQADLTPESQSFGRLDEPIVNAINRLKPRFQRLLVNQILGQLLNAGQGSTLKVKAEVSGGGQVLQVASRGIDEVKTANIPVQFRSETQLKVQVNNESNQDLYLAILLISAQGDMNTFHPTNWDAPEEESLFSAGEVKELPPPGESLELTGTSGFPEILILASQEPLRNTLKALQQIAASRGQSRGRLEGIRGDESLGVIDSLLGDLTELKRSVDGGFRQGTDESGQGTIPYQTSTMAVLSAVLEVVA</sequence>
<reference evidence="3 4" key="1">
    <citation type="journal article" date="2013" name="Front. Microbiol.">
        <title>Comparative genomic analyses of the cyanobacterium, Lyngbya aestuarii BL J, a powerful hydrogen producer.</title>
        <authorList>
            <person name="Kothari A."/>
            <person name="Vaughn M."/>
            <person name="Garcia-Pichel F."/>
        </authorList>
    </citation>
    <scope>NUCLEOTIDE SEQUENCE [LARGE SCALE GENOMIC DNA]</scope>
    <source>
        <strain evidence="3 4">BL J</strain>
    </source>
</reference>
<organism evidence="3 4">
    <name type="scientific">Lyngbya aestuarii BL J</name>
    <dbReference type="NCBI Taxonomy" id="1348334"/>
    <lineage>
        <taxon>Bacteria</taxon>
        <taxon>Bacillati</taxon>
        <taxon>Cyanobacteriota</taxon>
        <taxon>Cyanophyceae</taxon>
        <taxon>Oscillatoriophycideae</taxon>
        <taxon>Oscillatoriales</taxon>
        <taxon>Microcoleaceae</taxon>
        <taxon>Lyngbya</taxon>
    </lineage>
</organism>